<dbReference type="SUPFAM" id="SSF52283">
    <property type="entry name" value="Formate/glycerate dehydrogenase catalytic domain-like"/>
    <property type="match status" value="1"/>
</dbReference>
<dbReference type="Gene3D" id="3.40.50.720">
    <property type="entry name" value="NAD(P)-binding Rossmann-like Domain"/>
    <property type="match status" value="2"/>
</dbReference>
<organism evidence="7 8">
    <name type="scientific">Nitratireductor thuwali</name>
    <dbReference type="NCBI Taxonomy" id="2267699"/>
    <lineage>
        <taxon>Bacteria</taxon>
        <taxon>Pseudomonadati</taxon>
        <taxon>Pseudomonadota</taxon>
        <taxon>Alphaproteobacteria</taxon>
        <taxon>Hyphomicrobiales</taxon>
        <taxon>Phyllobacteriaceae</taxon>
        <taxon>Nitratireductor</taxon>
    </lineage>
</organism>
<protein>
    <submittedName>
        <fullName evidence="7">Glycerate dehydrogenase</fullName>
        <ecNumber evidence="7">1.1.1.29</ecNumber>
    </submittedName>
</protein>
<gene>
    <name evidence="7" type="primary">hprA</name>
    <name evidence="7" type="ORF">NTH_01079</name>
</gene>
<evidence type="ECO:0000256" key="2">
    <source>
        <dbReference type="ARBA" id="ARBA00023002"/>
    </source>
</evidence>
<dbReference type="InterPro" id="IPR036291">
    <property type="entry name" value="NAD(P)-bd_dom_sf"/>
</dbReference>
<evidence type="ECO:0000259" key="6">
    <source>
        <dbReference type="Pfam" id="PF02826"/>
    </source>
</evidence>
<reference evidence="7 8" key="1">
    <citation type="submission" date="2018-07" db="EMBL/GenBank/DDBJ databases">
        <title>Genome sequence of Nitratireductor thuwali#1536.</title>
        <authorList>
            <person name="Michoud G."/>
            <person name="Merlino G."/>
            <person name="Sefrji F.O."/>
            <person name="Daffonchio D."/>
        </authorList>
    </citation>
    <scope>NUCLEOTIDE SEQUENCE [LARGE SCALE GENOMIC DNA]</scope>
    <source>
        <strain evidence="8">Nit1536</strain>
    </source>
</reference>
<proteinExistence type="inferred from homology"/>
<name>A0ABY5MIL8_9HYPH</name>
<dbReference type="InterPro" id="IPR006140">
    <property type="entry name" value="D-isomer_DH_NAD-bd"/>
</dbReference>
<feature type="domain" description="D-isomer specific 2-hydroxyacid dehydrogenase catalytic" evidence="5">
    <location>
        <begin position="64"/>
        <end position="326"/>
    </location>
</feature>
<keyword evidence="8" id="KW-1185">Reference proteome</keyword>
<evidence type="ECO:0000256" key="1">
    <source>
        <dbReference type="ARBA" id="ARBA00005854"/>
    </source>
</evidence>
<keyword evidence="3" id="KW-0520">NAD</keyword>
<dbReference type="SUPFAM" id="SSF51735">
    <property type="entry name" value="NAD(P)-binding Rossmann-fold domains"/>
    <property type="match status" value="1"/>
</dbReference>
<dbReference type="Proteomes" id="UP001342418">
    <property type="component" value="Chromosome"/>
</dbReference>
<dbReference type="PROSITE" id="PS00670">
    <property type="entry name" value="D_2_HYDROXYACID_DH_2"/>
    <property type="match status" value="1"/>
</dbReference>
<feature type="domain" description="D-isomer specific 2-hydroxyacid dehydrogenase NAD-binding" evidence="6">
    <location>
        <begin position="140"/>
        <end position="295"/>
    </location>
</feature>
<dbReference type="PANTHER" id="PTHR43761">
    <property type="entry name" value="D-ISOMER SPECIFIC 2-HYDROXYACID DEHYDROGENASE FAMILY PROTEIN (AFU_ORTHOLOGUE AFUA_1G13630)"/>
    <property type="match status" value="1"/>
</dbReference>
<accession>A0ABY5MIL8</accession>
<evidence type="ECO:0000313" key="7">
    <source>
        <dbReference type="EMBL" id="UUP16632.1"/>
    </source>
</evidence>
<dbReference type="CDD" id="cd12167">
    <property type="entry name" value="2-Hacid_dh_8"/>
    <property type="match status" value="1"/>
</dbReference>
<dbReference type="EC" id="1.1.1.29" evidence="7"/>
<dbReference type="InterPro" id="IPR050418">
    <property type="entry name" value="D-iso_2-hydroxyacid_DH_PdxB"/>
</dbReference>
<dbReference type="GO" id="GO:0008465">
    <property type="term" value="F:hydroxypyruvate reductase (NADH) activity"/>
    <property type="evidence" value="ECO:0007669"/>
    <property type="project" value="UniProtKB-EC"/>
</dbReference>
<evidence type="ECO:0000256" key="4">
    <source>
        <dbReference type="RuleBase" id="RU003719"/>
    </source>
</evidence>
<evidence type="ECO:0000256" key="3">
    <source>
        <dbReference type="ARBA" id="ARBA00023027"/>
    </source>
</evidence>
<keyword evidence="2 4" id="KW-0560">Oxidoreductase</keyword>
<dbReference type="EMBL" id="CP030941">
    <property type="protein sequence ID" value="UUP16632.1"/>
    <property type="molecule type" value="Genomic_DNA"/>
</dbReference>
<dbReference type="PANTHER" id="PTHR43761:SF1">
    <property type="entry name" value="D-ISOMER SPECIFIC 2-HYDROXYACID DEHYDROGENASE CATALYTIC DOMAIN-CONTAINING PROTEIN-RELATED"/>
    <property type="match status" value="1"/>
</dbReference>
<comment type="similarity">
    <text evidence="1 4">Belongs to the D-isomer specific 2-hydroxyacid dehydrogenase family.</text>
</comment>
<dbReference type="InterPro" id="IPR006139">
    <property type="entry name" value="D-isomer_2_OHA_DH_cat_dom"/>
</dbReference>
<dbReference type="Pfam" id="PF02826">
    <property type="entry name" value="2-Hacid_dh_C"/>
    <property type="match status" value="1"/>
</dbReference>
<dbReference type="InterPro" id="IPR029753">
    <property type="entry name" value="D-isomer_DH_CS"/>
</dbReference>
<evidence type="ECO:0000313" key="8">
    <source>
        <dbReference type="Proteomes" id="UP001342418"/>
    </source>
</evidence>
<dbReference type="Pfam" id="PF00389">
    <property type="entry name" value="2-Hacid_dh"/>
    <property type="match status" value="1"/>
</dbReference>
<evidence type="ECO:0000259" key="5">
    <source>
        <dbReference type="Pfam" id="PF00389"/>
    </source>
</evidence>
<sequence length="335" mass="36408">MLPKLAFAMAPAKTRHVFDERLLARLGTSCDILSAAPLEEFSSPAARSLLRQAEILVTGWGCPYVSPELLAGMPRLRLVAHAAGTVKHTLDPAVYEAGIVVTHAAEANAVPVAEFTLAAIIFANKRVFELRDLYRSDPSRSSTWALMDEPIGNYRRTVGLVGASRIGRKVASLLQMLEIDVLLADPFVDETDPLARLAELTDLDDLLARADIVSLHAPSLASTRHMIGARELKLMRDGATFINTARGALVDEAALIAELQTGRMQAVIDVTDPEIPPSGSPFYTLPNVFLTPHVAGAAGLERLRLGKMVIEEIERFIAGEPLRYAIEPHILERLA</sequence>